<dbReference type="STRING" id="743525.TSC_c15770"/>
<organism evidence="2 3">
    <name type="scientific">Thermus scotoductus (strain ATCC 700910 / SA-01)</name>
    <dbReference type="NCBI Taxonomy" id="743525"/>
    <lineage>
        <taxon>Bacteria</taxon>
        <taxon>Thermotogati</taxon>
        <taxon>Deinococcota</taxon>
        <taxon>Deinococci</taxon>
        <taxon>Thermales</taxon>
        <taxon>Thermaceae</taxon>
        <taxon>Thermus</taxon>
    </lineage>
</organism>
<reference evidence="2 3" key="2">
    <citation type="journal article" date="2011" name="BMC Genomics">
        <title>Sequence of the hyperplastic genome of the naturally competent Thermus scotoductus SA-01.</title>
        <authorList>
            <person name="Gounder K."/>
            <person name="Brzuszkiewicz E."/>
            <person name="Liesegang H."/>
            <person name="Wollherr A."/>
            <person name="Daniel R."/>
            <person name="Gottschalk G."/>
            <person name="Reva O."/>
            <person name="Kumwenda B."/>
            <person name="Srivastava M."/>
            <person name="Bricio C."/>
            <person name="Berenguer J."/>
            <person name="van Heerden E."/>
            <person name="Litthauer D."/>
        </authorList>
    </citation>
    <scope>NUCLEOTIDE SEQUENCE [LARGE SCALE GENOMIC DNA]</scope>
    <source>
        <strain evidence="3">ATCC 700910 / SA-01</strain>
    </source>
</reference>
<dbReference type="HOGENOM" id="CLU_2453652_0_0_0"/>
<evidence type="ECO:0000313" key="3">
    <source>
        <dbReference type="Proteomes" id="UP000008087"/>
    </source>
</evidence>
<name>E8PKP1_THESS</name>
<accession>E8PKP1</accession>
<dbReference type="EMBL" id="CP001962">
    <property type="protein sequence ID" value="ADW22192.1"/>
    <property type="molecule type" value="Genomic_DNA"/>
</dbReference>
<dbReference type="KEGG" id="tsc:TSC_c15770"/>
<feature type="region of interest" description="Disordered" evidence="1">
    <location>
        <begin position="1"/>
        <end position="56"/>
    </location>
</feature>
<gene>
    <name evidence="2" type="ordered locus">TSC_c15770</name>
</gene>
<evidence type="ECO:0000313" key="2">
    <source>
        <dbReference type="EMBL" id="ADW22192.1"/>
    </source>
</evidence>
<sequence>MRSRGPRHVLGESTLSRAGGARGDPEPWYPGGVKKAPVATSKTRVKTRKTLAVGRKSSARRPDSFSEAKLLLEEVIEENLETFKLLARY</sequence>
<protein>
    <submittedName>
        <fullName evidence="2">Uncharacterized protein</fullName>
    </submittedName>
</protein>
<evidence type="ECO:0000256" key="1">
    <source>
        <dbReference type="SAM" id="MobiDB-lite"/>
    </source>
</evidence>
<reference evidence="3" key="1">
    <citation type="submission" date="2010-03" db="EMBL/GenBank/DDBJ databases">
        <title>The genome sequence of Thermus scotoductus SA-01.</title>
        <authorList>
            <person name="Gounder K."/>
            <person name="Liesegang H."/>
            <person name="Brzuszkiewicz E."/>
            <person name="Wollherr A."/>
            <person name="Daniel R."/>
            <person name="Gottschalk G."/>
            <person name="van Heerden E."/>
            <person name="Litthauer D."/>
        </authorList>
    </citation>
    <scope>NUCLEOTIDE SEQUENCE [LARGE SCALE GENOMIC DNA]</scope>
    <source>
        <strain evidence="3">ATCC 700910 / SA-01</strain>
    </source>
</reference>
<dbReference type="AlphaFoldDB" id="E8PKP1"/>
<proteinExistence type="predicted"/>
<dbReference type="Proteomes" id="UP000008087">
    <property type="component" value="Chromosome"/>
</dbReference>